<feature type="region of interest" description="Disordered" evidence="1">
    <location>
        <begin position="61"/>
        <end position="82"/>
    </location>
</feature>
<dbReference type="Gene3D" id="1.20.120.450">
    <property type="entry name" value="dinb family like domain"/>
    <property type="match status" value="1"/>
</dbReference>
<dbReference type="OrthoDB" id="5185819at2"/>
<dbReference type="NCBIfam" id="TIGR03086">
    <property type="entry name" value="TIGR03086 family metal-binding protein"/>
    <property type="match status" value="1"/>
</dbReference>
<keyword evidence="4" id="KW-1185">Reference proteome</keyword>
<proteinExistence type="predicted"/>
<protein>
    <submittedName>
        <fullName evidence="3">TIGR03086 family protein</fullName>
    </submittedName>
</protein>
<organism evidence="3 4">
    <name type="scientific">Nocardia panacis</name>
    <dbReference type="NCBI Taxonomy" id="2340916"/>
    <lineage>
        <taxon>Bacteria</taxon>
        <taxon>Bacillati</taxon>
        <taxon>Actinomycetota</taxon>
        <taxon>Actinomycetes</taxon>
        <taxon>Mycobacteriales</taxon>
        <taxon>Nocardiaceae</taxon>
        <taxon>Nocardia</taxon>
    </lineage>
</organism>
<gene>
    <name evidence="3" type="ORF">D5S18_24660</name>
</gene>
<dbReference type="EMBL" id="QZFU01000029">
    <property type="protein sequence ID" value="RJO72336.1"/>
    <property type="molecule type" value="Genomic_DNA"/>
</dbReference>
<evidence type="ECO:0000259" key="2">
    <source>
        <dbReference type="Pfam" id="PF11716"/>
    </source>
</evidence>
<dbReference type="InterPro" id="IPR017517">
    <property type="entry name" value="Maleyloyr_isom"/>
</dbReference>
<evidence type="ECO:0000256" key="1">
    <source>
        <dbReference type="SAM" id="MobiDB-lite"/>
    </source>
</evidence>
<name>A0A3A4KG32_9NOCA</name>
<dbReference type="InterPro" id="IPR017520">
    <property type="entry name" value="CHP03086"/>
</dbReference>
<dbReference type="GO" id="GO:0046872">
    <property type="term" value="F:metal ion binding"/>
    <property type="evidence" value="ECO:0007669"/>
    <property type="project" value="InterPro"/>
</dbReference>
<accession>A0A3A4KG32</accession>
<feature type="domain" description="Mycothiol-dependent maleylpyruvate isomerase metal-binding" evidence="2">
    <location>
        <begin position="15"/>
        <end position="138"/>
    </location>
</feature>
<dbReference type="InterPro" id="IPR024344">
    <property type="entry name" value="MDMPI_metal-binding"/>
</dbReference>
<dbReference type="SUPFAM" id="SSF109854">
    <property type="entry name" value="DinB/YfiT-like putative metalloenzymes"/>
    <property type="match status" value="1"/>
</dbReference>
<dbReference type="NCBIfam" id="TIGR03083">
    <property type="entry name" value="maleylpyruvate isomerase family mycothiol-dependent enzyme"/>
    <property type="match status" value="1"/>
</dbReference>
<dbReference type="Pfam" id="PF11716">
    <property type="entry name" value="MDMPI_N"/>
    <property type="match status" value="1"/>
</dbReference>
<dbReference type="RefSeq" id="WP_120043437.1">
    <property type="nucleotide sequence ID" value="NZ_QZFU01000029.1"/>
</dbReference>
<dbReference type="InterPro" id="IPR034660">
    <property type="entry name" value="DinB/YfiT-like"/>
</dbReference>
<evidence type="ECO:0000313" key="4">
    <source>
        <dbReference type="Proteomes" id="UP000266677"/>
    </source>
</evidence>
<dbReference type="AlphaFoldDB" id="A0A3A4KG32"/>
<sequence length="196" mass="21425">METNDIVDRFQRTQDIFDAVLAAIPPQQWDAASACELWTVRDVVGHVVWSLEVLRHHMTGQEYTEKSGPPGSEHPGELVGDNPLAGWRASRSAAAALLTEETLDRPAPAWVVARRPDATIADFLELSTLDTLIHTWDIGSALGVDVRLDSDLVARVFTLARLIVVRSASTFGPRLTPPPGADPQTRLLAFLGRSVE</sequence>
<reference evidence="3 4" key="1">
    <citation type="submission" date="2018-09" db="EMBL/GenBank/DDBJ databases">
        <title>YIM PH21274 draft genome.</title>
        <authorList>
            <person name="Miao C."/>
        </authorList>
    </citation>
    <scope>NUCLEOTIDE SEQUENCE [LARGE SCALE GENOMIC DNA]</scope>
    <source>
        <strain evidence="3 4">YIM PH 21724</strain>
    </source>
</reference>
<evidence type="ECO:0000313" key="3">
    <source>
        <dbReference type="EMBL" id="RJO72336.1"/>
    </source>
</evidence>
<comment type="caution">
    <text evidence="3">The sequence shown here is derived from an EMBL/GenBank/DDBJ whole genome shotgun (WGS) entry which is preliminary data.</text>
</comment>
<dbReference type="Proteomes" id="UP000266677">
    <property type="component" value="Unassembled WGS sequence"/>
</dbReference>